<evidence type="ECO:0000256" key="7">
    <source>
        <dbReference type="ARBA" id="ARBA00018400"/>
    </source>
</evidence>
<keyword evidence="8" id="KW-0963">Cytoplasm</keyword>
<dbReference type="OrthoDB" id="20086at2759"/>
<accession>A0A6G1FYZ7</accession>
<reference evidence="14" key="2">
    <citation type="submission" date="2020-04" db="EMBL/GenBank/DDBJ databases">
        <authorList>
            <consortium name="NCBI Genome Project"/>
        </authorList>
    </citation>
    <scope>NUCLEOTIDE SEQUENCE</scope>
    <source>
        <strain evidence="14">CBS 781.70</strain>
    </source>
</reference>
<dbReference type="Pfam" id="PF09811">
    <property type="entry name" value="Yae1_N"/>
    <property type="match status" value="1"/>
</dbReference>
<evidence type="ECO:0000256" key="6">
    <source>
        <dbReference type="ARBA" id="ARBA00017286"/>
    </source>
</evidence>
<organism evidence="12">
    <name type="scientific">Eremomyces bilateralis CBS 781.70</name>
    <dbReference type="NCBI Taxonomy" id="1392243"/>
    <lineage>
        <taxon>Eukaryota</taxon>
        <taxon>Fungi</taxon>
        <taxon>Dikarya</taxon>
        <taxon>Ascomycota</taxon>
        <taxon>Pezizomycotina</taxon>
        <taxon>Dothideomycetes</taxon>
        <taxon>Dothideomycetes incertae sedis</taxon>
        <taxon>Eremomycetales</taxon>
        <taxon>Eremomycetaceae</taxon>
        <taxon>Eremomyces</taxon>
    </lineage>
</organism>
<comment type="similarity">
    <text evidence="4">Belongs to the YAE1 family.</text>
</comment>
<comment type="subunit">
    <text evidence="5">May form a complex with LTO1.</text>
</comment>
<dbReference type="EMBL" id="ML975163">
    <property type="protein sequence ID" value="KAF1811095.1"/>
    <property type="molecule type" value="Genomic_DNA"/>
</dbReference>
<protein>
    <recommendedName>
        <fullName evidence="7">Protein YAE1</fullName>
    </recommendedName>
    <alternativeName>
        <fullName evidence="6">Protein yae1</fullName>
    </alternativeName>
</protein>
<keyword evidence="13" id="KW-1185">Reference proteome</keyword>
<dbReference type="RefSeq" id="XP_033532726.1">
    <property type="nucleotide sequence ID" value="XM_033681942.1"/>
</dbReference>
<comment type="subcellular location">
    <subcellularLocation>
        <location evidence="3">Cytoplasm</location>
    </subcellularLocation>
    <subcellularLocation>
        <location evidence="2">Nucleus</location>
    </subcellularLocation>
</comment>
<name>A0A6G1FYZ7_9PEZI</name>
<dbReference type="InterPro" id="IPR019191">
    <property type="entry name" value="Essential_protein_Yae1_N"/>
</dbReference>
<evidence type="ECO:0000256" key="1">
    <source>
        <dbReference type="ARBA" id="ARBA00003836"/>
    </source>
</evidence>
<evidence type="ECO:0000256" key="9">
    <source>
        <dbReference type="ARBA" id="ARBA00023242"/>
    </source>
</evidence>
<feature type="domain" description="Essential protein Yae1 N-terminal" evidence="11">
    <location>
        <begin position="72"/>
        <end position="107"/>
    </location>
</feature>
<evidence type="ECO:0000259" key="11">
    <source>
        <dbReference type="Pfam" id="PF09811"/>
    </source>
</evidence>
<evidence type="ECO:0000256" key="8">
    <source>
        <dbReference type="ARBA" id="ARBA00022490"/>
    </source>
</evidence>
<dbReference type="PANTHER" id="PTHR18829">
    <property type="entry name" value="PROTEIN YAE1 HOMOLOG"/>
    <property type="match status" value="1"/>
</dbReference>
<reference evidence="12 14" key="1">
    <citation type="submission" date="2020-01" db="EMBL/GenBank/DDBJ databases">
        <authorList>
            <consortium name="DOE Joint Genome Institute"/>
            <person name="Haridas S."/>
            <person name="Albert R."/>
            <person name="Binder M."/>
            <person name="Bloem J."/>
            <person name="Labutti K."/>
            <person name="Salamov A."/>
            <person name="Andreopoulos B."/>
            <person name="Baker S.E."/>
            <person name="Barry K."/>
            <person name="Bills G."/>
            <person name="Bluhm B.H."/>
            <person name="Cannon C."/>
            <person name="Castanera R."/>
            <person name="Culley D.E."/>
            <person name="Daum C."/>
            <person name="Ezra D."/>
            <person name="Gonzalez J.B."/>
            <person name="Henrissat B."/>
            <person name="Kuo A."/>
            <person name="Liang C."/>
            <person name="Lipzen A."/>
            <person name="Lutzoni F."/>
            <person name="Magnuson J."/>
            <person name="Mondo S."/>
            <person name="Nolan M."/>
            <person name="Ohm R."/>
            <person name="Pangilinan J."/>
            <person name="Park H.-J."/>
            <person name="Ramirez L."/>
            <person name="Alfaro M."/>
            <person name="Sun H."/>
            <person name="Tritt A."/>
            <person name="Yoshinaga Y."/>
            <person name="Zwiers L.-H."/>
            <person name="Turgeon B.G."/>
            <person name="Goodwin S.B."/>
            <person name="Spatafora J.W."/>
            <person name="Crous P.W."/>
            <person name="Grigoriev I.V."/>
        </authorList>
    </citation>
    <scope>NUCLEOTIDE SEQUENCE</scope>
    <source>
        <strain evidence="12 14">CBS 781.70</strain>
    </source>
</reference>
<dbReference type="GeneID" id="54422512"/>
<comment type="function">
    <text evidence="1">The complex LTO1:YAE1 may function as a target specific adapter that probably recruits apo-RPLI1 to the cytosolic iron-sulfur protein assembly (CIA) complex machinery. May be required for biogenesis of the large ribosomal subunit and initiation of translation.</text>
</comment>
<keyword evidence="9" id="KW-0539">Nucleus</keyword>
<evidence type="ECO:0000256" key="10">
    <source>
        <dbReference type="SAM" id="MobiDB-lite"/>
    </source>
</evidence>
<dbReference type="InterPro" id="IPR038881">
    <property type="entry name" value="Yae1-like"/>
</dbReference>
<proteinExistence type="inferred from homology"/>
<evidence type="ECO:0000313" key="14">
    <source>
        <dbReference type="RefSeq" id="XP_033532726.1"/>
    </source>
</evidence>
<feature type="compositionally biased region" description="Pro residues" evidence="10">
    <location>
        <begin position="1"/>
        <end position="23"/>
    </location>
</feature>
<dbReference type="Proteomes" id="UP000504638">
    <property type="component" value="Unplaced"/>
</dbReference>
<evidence type="ECO:0000256" key="4">
    <source>
        <dbReference type="ARBA" id="ARBA00007096"/>
    </source>
</evidence>
<gene>
    <name evidence="12 14" type="ORF">P152DRAFT_483408</name>
</gene>
<dbReference type="PANTHER" id="PTHR18829:SF0">
    <property type="entry name" value="PROTEIN YAE1 HOMOLOG"/>
    <property type="match status" value="1"/>
</dbReference>
<evidence type="ECO:0000256" key="5">
    <source>
        <dbReference type="ARBA" id="ARBA00011427"/>
    </source>
</evidence>
<evidence type="ECO:0000313" key="12">
    <source>
        <dbReference type="EMBL" id="KAF1811095.1"/>
    </source>
</evidence>
<evidence type="ECO:0000313" key="13">
    <source>
        <dbReference type="Proteomes" id="UP000504638"/>
    </source>
</evidence>
<reference evidence="14" key="3">
    <citation type="submission" date="2025-04" db="UniProtKB">
        <authorList>
            <consortium name="RefSeq"/>
        </authorList>
    </citation>
    <scope>IDENTIFICATION</scope>
    <source>
        <strain evidence="14">CBS 781.70</strain>
    </source>
</reference>
<evidence type="ECO:0000256" key="3">
    <source>
        <dbReference type="ARBA" id="ARBA00004496"/>
    </source>
</evidence>
<sequence>MCANHPSPPASPLSLPVPPPFTSPPENLLDDVFESSHPTSHDPHAAHDPAIPPPRHEPDDQPRLRQTHVAAGYREGISTAKEGSMQMGFDRGYEVGGAVGREAGWVVGALGAILVAVGRAEGEGQGGVRGGLSGKVARLLEEARGELTVEELFREEVMGEFRREVEVRGLSVEVYGGRLVKGHPVLERWRGRVREVVGEAGMDVRLLDMEG</sequence>
<feature type="region of interest" description="Disordered" evidence="10">
    <location>
        <begin position="1"/>
        <end position="62"/>
    </location>
</feature>
<evidence type="ECO:0000256" key="2">
    <source>
        <dbReference type="ARBA" id="ARBA00004123"/>
    </source>
</evidence>
<dbReference type="AlphaFoldDB" id="A0A6G1FYZ7"/>